<evidence type="ECO:0000256" key="1">
    <source>
        <dbReference type="SAM" id="Phobius"/>
    </source>
</evidence>
<name>A0A7I7XGT5_9MYCO</name>
<dbReference type="InterPro" id="IPR021215">
    <property type="entry name" value="DUF2752"/>
</dbReference>
<keyword evidence="1" id="KW-0812">Transmembrane</keyword>
<keyword evidence="1" id="KW-1133">Transmembrane helix</keyword>
<feature type="transmembrane region" description="Helical" evidence="1">
    <location>
        <begin position="109"/>
        <end position="127"/>
    </location>
</feature>
<dbReference type="Proteomes" id="UP000466517">
    <property type="component" value="Chromosome"/>
</dbReference>
<dbReference type="Pfam" id="PF10825">
    <property type="entry name" value="DUF2752"/>
    <property type="match status" value="1"/>
</dbReference>
<evidence type="ECO:0000313" key="3">
    <source>
        <dbReference type="Proteomes" id="UP000466517"/>
    </source>
</evidence>
<proteinExistence type="predicted"/>
<reference evidence="2 3" key="1">
    <citation type="journal article" date="2019" name="Emerg. Microbes Infect.">
        <title>Comprehensive subspecies identification of 175 nontuberculous mycobacteria species based on 7547 genomic profiles.</title>
        <authorList>
            <person name="Matsumoto Y."/>
            <person name="Kinjo T."/>
            <person name="Motooka D."/>
            <person name="Nabeya D."/>
            <person name="Jung N."/>
            <person name="Uechi K."/>
            <person name="Horii T."/>
            <person name="Iida T."/>
            <person name="Fujita J."/>
            <person name="Nakamura S."/>
        </authorList>
    </citation>
    <scope>NUCLEOTIDE SEQUENCE [LARGE SCALE GENOMIC DNA]</scope>
    <source>
        <strain evidence="2 3">JCM 13574</strain>
    </source>
</reference>
<keyword evidence="1" id="KW-0472">Membrane</keyword>
<accession>A0A7I7XGT5</accession>
<feature type="transmembrane region" description="Helical" evidence="1">
    <location>
        <begin position="16"/>
        <end position="34"/>
    </location>
</feature>
<protein>
    <submittedName>
        <fullName evidence="2">Membrane protein</fullName>
    </submittedName>
</protein>
<feature type="transmembrane region" description="Helical" evidence="1">
    <location>
        <begin position="74"/>
        <end position="97"/>
    </location>
</feature>
<gene>
    <name evidence="2" type="ORF">MMAD_27130</name>
</gene>
<keyword evidence="3" id="KW-1185">Reference proteome</keyword>
<sequence length="139" mass="14640">MLDRTMQSGHPTTSRWATLGTAGVLGGALAYVGVRDPHAPGFGFPPCPFHLLTGWNCPGCGGLRMTHDLLHGDFAAAITDNVFLLVGLPLLAAWLVVRAGRRRPLMPRAAIVTVVLAAVAWTVVRNLPGFPLVPTLIGG</sequence>
<organism evidence="2 3">
    <name type="scientific">Mycolicibacterium madagascariense</name>
    <dbReference type="NCBI Taxonomy" id="212765"/>
    <lineage>
        <taxon>Bacteria</taxon>
        <taxon>Bacillati</taxon>
        <taxon>Actinomycetota</taxon>
        <taxon>Actinomycetes</taxon>
        <taxon>Mycobacteriales</taxon>
        <taxon>Mycobacteriaceae</taxon>
        <taxon>Mycolicibacterium</taxon>
    </lineage>
</organism>
<dbReference type="EMBL" id="AP022610">
    <property type="protein sequence ID" value="BBZ28418.1"/>
    <property type="molecule type" value="Genomic_DNA"/>
</dbReference>
<dbReference type="AlphaFoldDB" id="A0A7I7XGT5"/>
<evidence type="ECO:0000313" key="2">
    <source>
        <dbReference type="EMBL" id="BBZ28418.1"/>
    </source>
</evidence>
<dbReference type="KEGG" id="mmag:MMAD_27130"/>